<feature type="binding site" description="axial binding residue" evidence="12">
    <location>
        <position position="299"/>
    </location>
    <ligand>
        <name>heme c</name>
        <dbReference type="ChEBI" id="CHEBI:61717"/>
        <label>2</label>
    </ligand>
    <ligandPart>
        <name>Fe</name>
        <dbReference type="ChEBI" id="CHEBI:18248"/>
    </ligandPart>
</feature>
<evidence type="ECO:0000313" key="16">
    <source>
        <dbReference type="EMBL" id="QCF26801.1"/>
    </source>
</evidence>
<dbReference type="EMBL" id="CP031093">
    <property type="protein sequence ID" value="QCF26801.1"/>
    <property type="molecule type" value="Genomic_DNA"/>
</dbReference>
<dbReference type="PROSITE" id="PS51007">
    <property type="entry name" value="CYTC"/>
    <property type="match status" value="2"/>
</dbReference>
<sequence>MNHALKWLGLAAGVFCSTAFAADSEALRERALNNFGVIPTEAPEIKGNKLTEEKVELGKMLFFEPRLSSSHIISCNTCHNVGMGGHDYLPVSIGHGWQKGPRNSPTVLNAVFNAAQFWDGRAADLAEQAKGPVQAGVEMSSTPARVEATLKSMPDYVRRFEASFPSEENPVSFDNMAAAIEAFEATLITPDAPFDQFLRGQDDALNQQEKEGLALFMDKGCAGCHGGVNFGGQNYFPFGLVSRPGADVLPPGDKGRFAVTDTVSDEYVFRAAPLRNIELTAPYFHSGAVWSLEEAVSLMGTAQLGTELNEKEVADISAFLRTLTGKTPEVVYPQLPPSTDETPRPVDTVQYE</sequence>
<evidence type="ECO:0000256" key="14">
    <source>
        <dbReference type="SAM" id="SignalP"/>
    </source>
</evidence>
<protein>
    <submittedName>
        <fullName evidence="16">Cytochrome C peroxidase</fullName>
    </submittedName>
</protein>
<comment type="PTM">
    <text evidence="11">Binds 2 heme groups per subunit.</text>
</comment>
<dbReference type="RefSeq" id="WP_136549507.1">
    <property type="nucleotide sequence ID" value="NZ_CP031093.1"/>
</dbReference>
<accession>A0A4P7XI97</accession>
<feature type="domain" description="Cytochrome c" evidence="15">
    <location>
        <begin position="53"/>
        <end position="161"/>
    </location>
</feature>
<feature type="signal peptide" evidence="14">
    <location>
        <begin position="1"/>
        <end position="21"/>
    </location>
</feature>
<organism evidence="16 17">
    <name type="scientific">Hydrocarboniclastica marina</name>
    <dbReference type="NCBI Taxonomy" id="2259620"/>
    <lineage>
        <taxon>Bacteria</taxon>
        <taxon>Pseudomonadati</taxon>
        <taxon>Pseudomonadota</taxon>
        <taxon>Gammaproteobacteria</taxon>
        <taxon>Alteromonadales</taxon>
        <taxon>Alteromonadaceae</taxon>
        <taxon>Hydrocarboniclastica</taxon>
    </lineage>
</organism>
<evidence type="ECO:0000256" key="3">
    <source>
        <dbReference type="ARBA" id="ARBA00022559"/>
    </source>
</evidence>
<dbReference type="InterPro" id="IPR036909">
    <property type="entry name" value="Cyt_c-like_dom_sf"/>
</dbReference>
<evidence type="ECO:0000256" key="4">
    <source>
        <dbReference type="ARBA" id="ARBA00022617"/>
    </source>
</evidence>
<dbReference type="Pfam" id="PF00034">
    <property type="entry name" value="Cytochrom_C"/>
    <property type="match status" value="1"/>
</dbReference>
<dbReference type="AlphaFoldDB" id="A0A4P7XI97"/>
<dbReference type="GO" id="GO:0009055">
    <property type="term" value="F:electron transfer activity"/>
    <property type="evidence" value="ECO:0007669"/>
    <property type="project" value="InterPro"/>
</dbReference>
<keyword evidence="6 14" id="KW-0732">Signal</keyword>
<keyword evidence="9" id="KW-0560">Oxidoreductase</keyword>
<dbReference type="InterPro" id="IPR004852">
    <property type="entry name" value="Di-haem_cyt_c_peroxidsae"/>
</dbReference>
<reference evidence="16 17" key="1">
    <citation type="submission" date="2018-07" db="EMBL/GenBank/DDBJ databases">
        <title>Marsedoiliclastica nanhaica gen. nov. sp. nov., a novel marine hydrocarbonoclastic bacterium isolated from an in-situ enriched hydrocarbon-degrading consortium in deep-sea sediment.</title>
        <authorList>
            <person name="Dong C."/>
            <person name="Ma T."/>
            <person name="Liu R."/>
            <person name="Shao Z."/>
        </authorList>
    </citation>
    <scope>NUCLEOTIDE SEQUENCE [LARGE SCALE GENOMIC DNA]</scope>
    <source>
        <strain evidence="17">soil36-7</strain>
    </source>
</reference>
<evidence type="ECO:0000256" key="11">
    <source>
        <dbReference type="PIRSR" id="PIRSR000294-1"/>
    </source>
</evidence>
<evidence type="ECO:0000256" key="9">
    <source>
        <dbReference type="ARBA" id="ARBA00023002"/>
    </source>
</evidence>
<dbReference type="InterPro" id="IPR009056">
    <property type="entry name" value="Cyt_c-like_dom"/>
</dbReference>
<dbReference type="InterPro" id="IPR026259">
    <property type="entry name" value="MauG/Cytc_peroxidase"/>
</dbReference>
<keyword evidence="3 16" id="KW-0575">Peroxidase</keyword>
<feature type="chain" id="PRO_5020815271" evidence="14">
    <location>
        <begin position="22"/>
        <end position="352"/>
    </location>
</feature>
<evidence type="ECO:0000256" key="6">
    <source>
        <dbReference type="ARBA" id="ARBA00022729"/>
    </source>
</evidence>
<feature type="binding site" description="covalent" evidence="11">
    <location>
        <position position="78"/>
    </location>
    <ligand>
        <name>heme c</name>
        <dbReference type="ChEBI" id="CHEBI:61717"/>
        <label>1</label>
    </ligand>
</feature>
<proteinExistence type="predicted"/>
<evidence type="ECO:0000256" key="8">
    <source>
        <dbReference type="ARBA" id="ARBA00022982"/>
    </source>
</evidence>
<comment type="subcellular location">
    <subcellularLocation>
        <location evidence="1">Periplasm</location>
    </subcellularLocation>
</comment>
<dbReference type="GO" id="GO:0046872">
    <property type="term" value="F:metal ion binding"/>
    <property type="evidence" value="ECO:0007669"/>
    <property type="project" value="UniProtKB-KW"/>
</dbReference>
<gene>
    <name evidence="16" type="ORF">soil367_13150</name>
</gene>
<dbReference type="PANTHER" id="PTHR30600:SF7">
    <property type="entry name" value="CYTOCHROME C PEROXIDASE-RELATED"/>
    <property type="match status" value="1"/>
</dbReference>
<evidence type="ECO:0000313" key="17">
    <source>
        <dbReference type="Proteomes" id="UP000298049"/>
    </source>
</evidence>
<feature type="region of interest" description="Disordered" evidence="13">
    <location>
        <begin position="330"/>
        <end position="352"/>
    </location>
</feature>
<dbReference type="OrthoDB" id="9805202at2"/>
<dbReference type="Gene3D" id="1.10.760.10">
    <property type="entry name" value="Cytochrome c-like domain"/>
    <property type="match status" value="2"/>
</dbReference>
<dbReference type="GO" id="GO:0004130">
    <property type="term" value="F:cytochrome-c peroxidase activity"/>
    <property type="evidence" value="ECO:0007669"/>
    <property type="project" value="TreeGrafter"/>
</dbReference>
<name>A0A4P7XI97_9ALTE</name>
<evidence type="ECO:0000256" key="5">
    <source>
        <dbReference type="ARBA" id="ARBA00022723"/>
    </source>
</evidence>
<keyword evidence="7" id="KW-0574">Periplasm</keyword>
<feature type="binding site" description="covalent" evidence="11">
    <location>
        <position position="224"/>
    </location>
    <ligand>
        <name>heme c</name>
        <dbReference type="ChEBI" id="CHEBI:61717"/>
        <label>2</label>
    </ligand>
</feature>
<dbReference type="InterPro" id="IPR051395">
    <property type="entry name" value="Cytochrome_c_Peroxidase/MauG"/>
</dbReference>
<dbReference type="SUPFAM" id="SSF46626">
    <property type="entry name" value="Cytochrome c"/>
    <property type="match status" value="2"/>
</dbReference>
<dbReference type="Proteomes" id="UP000298049">
    <property type="component" value="Chromosome"/>
</dbReference>
<comment type="cofactor">
    <cofactor evidence="11">
        <name>heme</name>
        <dbReference type="ChEBI" id="CHEBI:30413"/>
    </cofactor>
    <text evidence="11">Binds 2 heme groups.</text>
</comment>
<feature type="binding site" description="covalent" evidence="11">
    <location>
        <position position="221"/>
    </location>
    <ligand>
        <name>heme c</name>
        <dbReference type="ChEBI" id="CHEBI:61717"/>
        <label>2</label>
    </ligand>
</feature>
<evidence type="ECO:0000256" key="1">
    <source>
        <dbReference type="ARBA" id="ARBA00004418"/>
    </source>
</evidence>
<keyword evidence="5 12" id="KW-0479">Metal-binding</keyword>
<keyword evidence="8" id="KW-0249">Electron transport</keyword>
<dbReference type="GO" id="GO:0020037">
    <property type="term" value="F:heme binding"/>
    <property type="evidence" value="ECO:0007669"/>
    <property type="project" value="InterPro"/>
</dbReference>
<dbReference type="KEGG" id="hmi:soil367_13150"/>
<evidence type="ECO:0000259" key="15">
    <source>
        <dbReference type="PROSITE" id="PS51007"/>
    </source>
</evidence>
<evidence type="ECO:0000256" key="10">
    <source>
        <dbReference type="ARBA" id="ARBA00023004"/>
    </source>
</evidence>
<feature type="binding site" description="axial binding residue" evidence="12">
    <location>
        <position position="79"/>
    </location>
    <ligand>
        <name>heme c</name>
        <dbReference type="ChEBI" id="CHEBI:61717"/>
        <label>1</label>
    </ligand>
    <ligandPart>
        <name>Fe</name>
        <dbReference type="ChEBI" id="CHEBI:18248"/>
    </ligandPart>
</feature>
<dbReference type="Pfam" id="PF03150">
    <property type="entry name" value="CCP_MauG"/>
    <property type="match status" value="1"/>
</dbReference>
<feature type="binding site" description="axial binding residue" evidence="12">
    <location>
        <position position="225"/>
    </location>
    <ligand>
        <name>heme c</name>
        <dbReference type="ChEBI" id="CHEBI:61717"/>
        <label>2</label>
    </ligand>
    <ligandPart>
        <name>Fe</name>
        <dbReference type="ChEBI" id="CHEBI:18248"/>
    </ligandPart>
</feature>
<dbReference type="PIRSF" id="PIRSF000294">
    <property type="entry name" value="Cytochrome-c_peroxidase"/>
    <property type="match status" value="1"/>
</dbReference>
<keyword evidence="17" id="KW-1185">Reference proteome</keyword>
<dbReference type="FunFam" id="1.10.760.10:FF:000004">
    <property type="entry name" value="Cytochrome c peroxidase"/>
    <property type="match status" value="1"/>
</dbReference>
<evidence type="ECO:0000256" key="7">
    <source>
        <dbReference type="ARBA" id="ARBA00022764"/>
    </source>
</evidence>
<feature type="binding site" description="covalent" evidence="11">
    <location>
        <position position="75"/>
    </location>
    <ligand>
        <name>heme c</name>
        <dbReference type="ChEBI" id="CHEBI:61717"/>
        <label>1</label>
    </ligand>
</feature>
<dbReference type="GO" id="GO:0042597">
    <property type="term" value="C:periplasmic space"/>
    <property type="evidence" value="ECO:0007669"/>
    <property type="project" value="UniProtKB-SubCell"/>
</dbReference>
<keyword evidence="2" id="KW-0813">Transport</keyword>
<evidence type="ECO:0000256" key="12">
    <source>
        <dbReference type="PIRSR" id="PIRSR000294-2"/>
    </source>
</evidence>
<feature type="domain" description="Cytochrome c" evidence="15">
    <location>
        <begin position="207"/>
        <end position="324"/>
    </location>
</feature>
<feature type="binding site" description="axial binding residue" evidence="12">
    <location>
        <position position="95"/>
    </location>
    <ligand>
        <name>heme c</name>
        <dbReference type="ChEBI" id="CHEBI:61717"/>
        <label>1</label>
    </ligand>
    <ligandPart>
        <name>Fe</name>
        <dbReference type="ChEBI" id="CHEBI:18248"/>
    </ligandPart>
</feature>
<evidence type="ECO:0000256" key="13">
    <source>
        <dbReference type="SAM" id="MobiDB-lite"/>
    </source>
</evidence>
<evidence type="ECO:0000256" key="2">
    <source>
        <dbReference type="ARBA" id="ARBA00022448"/>
    </source>
</evidence>
<keyword evidence="10 12" id="KW-0408">Iron</keyword>
<keyword evidence="4 11" id="KW-0349">Heme</keyword>
<dbReference type="PANTHER" id="PTHR30600">
    <property type="entry name" value="CYTOCHROME C PEROXIDASE-RELATED"/>
    <property type="match status" value="1"/>
</dbReference>